<dbReference type="InterPro" id="IPR021005">
    <property type="entry name" value="Znf_CGNR"/>
</dbReference>
<protein>
    <submittedName>
        <fullName evidence="2">Conserved protein containing a Zn-ribbon-like motif, possibly RNA-binding</fullName>
    </submittedName>
</protein>
<dbReference type="RefSeq" id="WP_073489402.1">
    <property type="nucleotide sequence ID" value="NZ_FQVN01000014.1"/>
</dbReference>
<dbReference type="PANTHER" id="PTHR35525">
    <property type="entry name" value="BLL6575 PROTEIN"/>
    <property type="match status" value="1"/>
</dbReference>
<proteinExistence type="predicted"/>
<dbReference type="Proteomes" id="UP000184501">
    <property type="component" value="Unassembled WGS sequence"/>
</dbReference>
<evidence type="ECO:0000259" key="1">
    <source>
        <dbReference type="Pfam" id="PF11706"/>
    </source>
</evidence>
<reference evidence="2 3" key="1">
    <citation type="submission" date="2016-11" db="EMBL/GenBank/DDBJ databases">
        <authorList>
            <person name="Jaros S."/>
            <person name="Januszkiewicz K."/>
            <person name="Wedrychowicz H."/>
        </authorList>
    </citation>
    <scope>NUCLEOTIDE SEQUENCE [LARGE SCALE GENOMIC DNA]</scope>
    <source>
        <strain evidence="2 3">DSM 44523</strain>
    </source>
</reference>
<dbReference type="Gene3D" id="1.10.3300.10">
    <property type="entry name" value="Jann2411-like domain"/>
    <property type="match status" value="1"/>
</dbReference>
<dbReference type="SUPFAM" id="SSF160904">
    <property type="entry name" value="Jann2411-like"/>
    <property type="match status" value="1"/>
</dbReference>
<evidence type="ECO:0000313" key="3">
    <source>
        <dbReference type="Proteomes" id="UP000184501"/>
    </source>
</evidence>
<dbReference type="InterPro" id="IPR023286">
    <property type="entry name" value="ABATE_dom_sf"/>
</dbReference>
<gene>
    <name evidence="2" type="ORF">SAMN05444320_11466</name>
</gene>
<dbReference type="Pfam" id="PF07336">
    <property type="entry name" value="ABATE"/>
    <property type="match status" value="1"/>
</dbReference>
<dbReference type="OrthoDB" id="3211108at2"/>
<feature type="domain" description="Zinc finger CGNR" evidence="1">
    <location>
        <begin position="147"/>
        <end position="188"/>
    </location>
</feature>
<keyword evidence="3" id="KW-1185">Reference proteome</keyword>
<dbReference type="Pfam" id="PF11706">
    <property type="entry name" value="zf-CGNR"/>
    <property type="match status" value="1"/>
</dbReference>
<dbReference type="AlphaFoldDB" id="A0A1M5MWU1"/>
<evidence type="ECO:0000313" key="2">
    <source>
        <dbReference type="EMBL" id="SHG81233.1"/>
    </source>
</evidence>
<dbReference type="EMBL" id="FQVN01000014">
    <property type="protein sequence ID" value="SHG81233.1"/>
    <property type="molecule type" value="Genomic_DNA"/>
</dbReference>
<sequence length="193" mass="21729">MSEERRRCWAWYGGRLSVDFVNTRVERYAAGRELLSHPRDLEEWFEAAELVPCRGQVDEELLTEARQLREAIDAGLRSVVQGERFPAEAQQVLNSWLARSGEHPPRLELCDGVPVLRVAAEPTDARGALGRIALDAAELLGSEMRDRVRICDGVNCSGRFVDLSAGRRRRWCQMAVCGNRAKAAQHRRSTTKA</sequence>
<dbReference type="InterPro" id="IPR010852">
    <property type="entry name" value="ABATE"/>
</dbReference>
<name>A0A1M5MWU1_STRHI</name>
<dbReference type="PANTHER" id="PTHR35525:SF3">
    <property type="entry name" value="BLL6575 PROTEIN"/>
    <property type="match status" value="1"/>
</dbReference>
<dbReference type="STRING" id="2017.SAMN05444320_11466"/>
<accession>A0A1M5MWU1</accession>
<organism evidence="2 3">
    <name type="scientific">Streptoalloteichus hindustanus</name>
    <dbReference type="NCBI Taxonomy" id="2017"/>
    <lineage>
        <taxon>Bacteria</taxon>
        <taxon>Bacillati</taxon>
        <taxon>Actinomycetota</taxon>
        <taxon>Actinomycetes</taxon>
        <taxon>Pseudonocardiales</taxon>
        <taxon>Pseudonocardiaceae</taxon>
        <taxon>Streptoalloteichus</taxon>
    </lineage>
</organism>